<dbReference type="AlphaFoldDB" id="A0A7Y0GAL7"/>
<protein>
    <submittedName>
        <fullName evidence="2">Copper chaperone PCu(A)C</fullName>
    </submittedName>
</protein>
<evidence type="ECO:0000256" key="1">
    <source>
        <dbReference type="SAM" id="MobiDB-lite"/>
    </source>
</evidence>
<dbReference type="PANTHER" id="PTHR36302">
    <property type="entry name" value="BLR7088 PROTEIN"/>
    <property type="match status" value="1"/>
</dbReference>
<dbReference type="InterPro" id="IPR007410">
    <property type="entry name" value="LpqE-like"/>
</dbReference>
<feature type="region of interest" description="Disordered" evidence="1">
    <location>
        <begin position="161"/>
        <end position="180"/>
    </location>
</feature>
<comment type="caution">
    <text evidence="2">The sequence shown here is derived from an EMBL/GenBank/DDBJ whole genome shotgun (WGS) entry which is preliminary data.</text>
</comment>
<name>A0A7Y0GAL7_9SPHN</name>
<dbReference type="EMBL" id="JABBGM010000004">
    <property type="protein sequence ID" value="NML94223.1"/>
    <property type="molecule type" value="Genomic_DNA"/>
</dbReference>
<sequence length="180" mass="17778">MRANSFAKSLTAATGIALVLSGCSKQPGEAPEATASAPAAAGPEAAPGITVSDAVVRLPAVSGNPGVAYFTIAQGSGAPRKIAAIHVEGVERAEMHESTMKGGIASMGAVTEVALEPGKAIQFAPGGYHVMLFGTAPTLKAGGTTELTVTLDDGDKVSVSAKVEGVGGGSDDMGGHDMKM</sequence>
<accession>A0A7Y0GAL7</accession>
<dbReference type="PANTHER" id="PTHR36302:SF1">
    <property type="entry name" value="COPPER CHAPERONE PCU(A)C"/>
    <property type="match status" value="1"/>
</dbReference>
<evidence type="ECO:0000313" key="2">
    <source>
        <dbReference type="EMBL" id="NML94223.1"/>
    </source>
</evidence>
<dbReference type="Gene3D" id="2.60.40.1890">
    <property type="entry name" value="PCu(A)C copper chaperone"/>
    <property type="match status" value="1"/>
</dbReference>
<evidence type="ECO:0000313" key="3">
    <source>
        <dbReference type="Proteomes" id="UP000583556"/>
    </source>
</evidence>
<dbReference type="SUPFAM" id="SSF110087">
    <property type="entry name" value="DR1885-like metal-binding protein"/>
    <property type="match status" value="1"/>
</dbReference>
<proteinExistence type="predicted"/>
<dbReference type="Proteomes" id="UP000583556">
    <property type="component" value="Unassembled WGS sequence"/>
</dbReference>
<dbReference type="InterPro" id="IPR036182">
    <property type="entry name" value="PCuAC_sf"/>
</dbReference>
<keyword evidence="3" id="KW-1185">Reference proteome</keyword>
<organism evidence="2 3">
    <name type="scientific">Novosphingobium olei</name>
    <dbReference type="NCBI Taxonomy" id="2728851"/>
    <lineage>
        <taxon>Bacteria</taxon>
        <taxon>Pseudomonadati</taxon>
        <taxon>Pseudomonadota</taxon>
        <taxon>Alphaproteobacteria</taxon>
        <taxon>Sphingomonadales</taxon>
        <taxon>Sphingomonadaceae</taxon>
        <taxon>Novosphingobium</taxon>
    </lineage>
</organism>
<gene>
    <name evidence="2" type="ORF">HHL27_11160</name>
</gene>
<dbReference type="PROSITE" id="PS51257">
    <property type="entry name" value="PROKAR_LIPOPROTEIN"/>
    <property type="match status" value="1"/>
</dbReference>
<reference evidence="2 3" key="1">
    <citation type="submission" date="2020-04" db="EMBL/GenBank/DDBJ databases">
        <title>Novosphingobium sp. TW-4 isolated from soil.</title>
        <authorList>
            <person name="Dahal R.H."/>
            <person name="Chaudhary D.K."/>
        </authorList>
    </citation>
    <scope>NUCLEOTIDE SEQUENCE [LARGE SCALE GENOMIC DNA]</scope>
    <source>
        <strain evidence="2 3">TW-4</strain>
    </source>
</reference>
<dbReference type="RefSeq" id="WP_169493480.1">
    <property type="nucleotide sequence ID" value="NZ_JABBGM010000004.1"/>
</dbReference>
<dbReference type="InterPro" id="IPR058248">
    <property type="entry name" value="Lxx211020-like"/>
</dbReference>
<dbReference type="Pfam" id="PF04314">
    <property type="entry name" value="PCuAC"/>
    <property type="match status" value="1"/>
</dbReference>